<dbReference type="KEGG" id="samy:DB32_001422"/>
<name>A0A0F6W0G7_9BACT</name>
<gene>
    <name evidence="1" type="ORF">DB32_001422</name>
</gene>
<proteinExistence type="predicted"/>
<protein>
    <recommendedName>
        <fullName evidence="3">DUF4259 domain-containing protein</fullName>
    </recommendedName>
</protein>
<evidence type="ECO:0008006" key="3">
    <source>
        <dbReference type="Google" id="ProtNLM"/>
    </source>
</evidence>
<sequence>MGAWGHGTFENDQALEWLADLVEGSASIRTTLEAVTDDADVVDSDVSSGALAAAEVVAAWRDRDLRRLPDAAREWLEANPRALDASDVTLAARAIPVVLDAQRSELAQLWDEGDSDAWRADVGLLLGRLSAAGTG</sequence>
<dbReference type="Pfam" id="PF14078">
    <property type="entry name" value="DUF4259"/>
    <property type="match status" value="1"/>
</dbReference>
<dbReference type="AlphaFoldDB" id="A0A0F6W0G7"/>
<evidence type="ECO:0000313" key="1">
    <source>
        <dbReference type="EMBL" id="AKF04273.1"/>
    </source>
</evidence>
<keyword evidence="2" id="KW-1185">Reference proteome</keyword>
<dbReference type="EMBL" id="CP011125">
    <property type="protein sequence ID" value="AKF04273.1"/>
    <property type="molecule type" value="Genomic_DNA"/>
</dbReference>
<dbReference type="RefSeq" id="WP_053231625.1">
    <property type="nucleotide sequence ID" value="NZ_CP011125.1"/>
</dbReference>
<accession>A0A0F6W0G7</accession>
<evidence type="ECO:0000313" key="2">
    <source>
        <dbReference type="Proteomes" id="UP000034883"/>
    </source>
</evidence>
<organism evidence="1 2">
    <name type="scientific">Sandaracinus amylolyticus</name>
    <dbReference type="NCBI Taxonomy" id="927083"/>
    <lineage>
        <taxon>Bacteria</taxon>
        <taxon>Pseudomonadati</taxon>
        <taxon>Myxococcota</taxon>
        <taxon>Polyangia</taxon>
        <taxon>Polyangiales</taxon>
        <taxon>Sandaracinaceae</taxon>
        <taxon>Sandaracinus</taxon>
    </lineage>
</organism>
<dbReference type="STRING" id="927083.DB32_001422"/>
<reference evidence="1 2" key="1">
    <citation type="submission" date="2015-03" db="EMBL/GenBank/DDBJ databases">
        <title>Genome assembly of Sandaracinus amylolyticus DSM 53668.</title>
        <authorList>
            <person name="Sharma G."/>
            <person name="Subramanian S."/>
        </authorList>
    </citation>
    <scope>NUCLEOTIDE SEQUENCE [LARGE SCALE GENOMIC DNA]</scope>
    <source>
        <strain evidence="1 2">DSM 53668</strain>
    </source>
</reference>
<dbReference type="Proteomes" id="UP000034883">
    <property type="component" value="Chromosome"/>
</dbReference>
<dbReference type="InterPro" id="IPR025355">
    <property type="entry name" value="DUF4259"/>
</dbReference>